<name>A0A8B6GJM5_MYTGA</name>
<dbReference type="EMBL" id="UYJE01008580">
    <property type="protein sequence ID" value="VDI64971.1"/>
    <property type="molecule type" value="Genomic_DNA"/>
</dbReference>
<dbReference type="Proteomes" id="UP000596742">
    <property type="component" value="Unassembled WGS sequence"/>
</dbReference>
<reference evidence="1" key="1">
    <citation type="submission" date="2018-11" db="EMBL/GenBank/DDBJ databases">
        <authorList>
            <person name="Alioto T."/>
            <person name="Alioto T."/>
        </authorList>
    </citation>
    <scope>NUCLEOTIDE SEQUENCE</scope>
</reference>
<protein>
    <submittedName>
        <fullName evidence="1">Uncharacterized protein</fullName>
    </submittedName>
</protein>
<evidence type="ECO:0000313" key="2">
    <source>
        <dbReference type="Proteomes" id="UP000596742"/>
    </source>
</evidence>
<dbReference type="AlphaFoldDB" id="A0A8B6GJM5"/>
<accession>A0A8B6GJM5</accession>
<dbReference type="OrthoDB" id="4327074at2759"/>
<gene>
    <name evidence="1" type="ORF">MGAL_10B019289</name>
</gene>
<keyword evidence="2" id="KW-1185">Reference proteome</keyword>
<evidence type="ECO:0000313" key="1">
    <source>
        <dbReference type="EMBL" id="VDI64971.1"/>
    </source>
</evidence>
<organism evidence="1 2">
    <name type="scientific">Mytilus galloprovincialis</name>
    <name type="common">Mediterranean mussel</name>
    <dbReference type="NCBI Taxonomy" id="29158"/>
    <lineage>
        <taxon>Eukaryota</taxon>
        <taxon>Metazoa</taxon>
        <taxon>Spiralia</taxon>
        <taxon>Lophotrochozoa</taxon>
        <taxon>Mollusca</taxon>
        <taxon>Bivalvia</taxon>
        <taxon>Autobranchia</taxon>
        <taxon>Pteriomorphia</taxon>
        <taxon>Mytilida</taxon>
        <taxon>Mytiloidea</taxon>
        <taxon>Mytilidae</taxon>
        <taxon>Mytilinae</taxon>
        <taxon>Mytilus</taxon>
    </lineage>
</organism>
<comment type="caution">
    <text evidence="1">The sequence shown here is derived from an EMBL/GenBank/DDBJ whole genome shotgun (WGS) entry which is preliminary data.</text>
</comment>
<proteinExistence type="predicted"/>
<sequence length="151" mass="16658">MAYKAYGNALSVSNLQSAFRKTGIYPFTKDIIMELPLTPSEAFISDIVEYEEALNSAVVVRENENVSEREEVVSDEDNVGVVSEGEVGFEVCRSVVSEGEIGLESDSQKPGTSGVSRCVNEWAIDIESESESEIREDEKCFVCKKFVPEAE</sequence>